<organism evidence="1 2">
    <name type="scientific">Alkaliphilus hydrothermalis</name>
    <dbReference type="NCBI Taxonomy" id="1482730"/>
    <lineage>
        <taxon>Bacteria</taxon>
        <taxon>Bacillati</taxon>
        <taxon>Bacillota</taxon>
        <taxon>Clostridia</taxon>
        <taxon>Peptostreptococcales</taxon>
        <taxon>Natronincolaceae</taxon>
        <taxon>Alkaliphilus</taxon>
    </lineage>
</organism>
<proteinExistence type="predicted"/>
<gene>
    <name evidence="1" type="ORF">JOC73_000382</name>
</gene>
<dbReference type="Proteomes" id="UP001314796">
    <property type="component" value="Unassembled WGS sequence"/>
</dbReference>
<keyword evidence="2" id="KW-1185">Reference proteome</keyword>
<dbReference type="EMBL" id="JAFBEE010000002">
    <property type="protein sequence ID" value="MBM7613873.1"/>
    <property type="molecule type" value="Genomic_DNA"/>
</dbReference>
<comment type="caution">
    <text evidence="1">The sequence shown here is derived from an EMBL/GenBank/DDBJ whole genome shotgun (WGS) entry which is preliminary data.</text>
</comment>
<evidence type="ECO:0000313" key="1">
    <source>
        <dbReference type="EMBL" id="MBM7613873.1"/>
    </source>
</evidence>
<reference evidence="1 2" key="1">
    <citation type="submission" date="2021-01" db="EMBL/GenBank/DDBJ databases">
        <title>Genomic Encyclopedia of Type Strains, Phase IV (KMG-IV): sequencing the most valuable type-strain genomes for metagenomic binning, comparative biology and taxonomic classification.</title>
        <authorList>
            <person name="Goeker M."/>
        </authorList>
    </citation>
    <scope>NUCLEOTIDE SEQUENCE [LARGE SCALE GENOMIC DNA]</scope>
    <source>
        <strain evidence="1 2">DSM 25890</strain>
    </source>
</reference>
<sequence>MVKNNKLSVLQGGKGSNKRSYRFVEAIATQTRLMGVVALKLHWVNQDDLHLVQWFLLDAEEYGIYDAISVKTTKEEETDKYTGQFMGSLGGEKVEISRKEAYFLIQTFTHQNKIHRKPLPRQEGYRFILATNVRLKADEIEELNNKIFEKILCSSQLINFFIMRSVARDHGGMVQLLKNPQIKKLSEYMPLKRAGVLLKNKVRKSANKDIYIADSVVEMKGNYYLLKWKVVISEAMNTYRVEDAKVIKRQLIPSEEAALEIQNPEYIKLFKVKVDEEEILQYFDTIDQDLLRYRFPQGTMYVEFRKNNRHVMRELYHIGGDIKAIYFINHFQQLIVCYYHEDDLPRLEDAQQNTPLKELIDELDTFERRGSIIYEYAEAAEVDFFDYLYDID</sequence>
<dbReference type="RefSeq" id="WP_204400162.1">
    <property type="nucleotide sequence ID" value="NZ_JAFBEE010000002.1"/>
</dbReference>
<accession>A0ABS2NLR2</accession>
<protein>
    <submittedName>
        <fullName evidence="1">Uncharacterized protein</fullName>
    </submittedName>
</protein>
<evidence type="ECO:0000313" key="2">
    <source>
        <dbReference type="Proteomes" id="UP001314796"/>
    </source>
</evidence>
<name>A0ABS2NLR2_9FIRM</name>